<feature type="compositionally biased region" description="Basic and acidic residues" evidence="1">
    <location>
        <begin position="1"/>
        <end position="11"/>
    </location>
</feature>
<feature type="region of interest" description="Disordered" evidence="1">
    <location>
        <begin position="1"/>
        <end position="28"/>
    </location>
</feature>
<proteinExistence type="predicted"/>
<sequence>MEFARDKDTTKRGGQTSRKSRVTPVSAGTAVQRILALQSHAGNRAVTEVLRRTGCPERWERPIQRKVDEREKSAEKDRPGRRIELQDQPPELSAEDHVAALPEDSEQEVFLKRGVTPTQRKHLYKEIIRGSFVSLPKILQRPDEDATRPEREHAEGYVSQRRDEETAKLIEFSTDAGIAARFASESRFGYVLTIRIKRKYLTKGATGSEHGWIARQGAPYDIVAIDRTDTLDKETVPLTEDEFRAAVNREEMAEFLLQLQDPVTLAAHMSQFEGAEKKEEAMKIMKYRKDVFEGG</sequence>
<evidence type="ECO:0000313" key="3">
    <source>
        <dbReference type="EMBL" id="EFG04157.2"/>
    </source>
</evidence>
<keyword evidence="3" id="KW-0614">Plasmid</keyword>
<feature type="compositionally biased region" description="Basic and acidic residues" evidence="1">
    <location>
        <begin position="61"/>
        <end position="85"/>
    </location>
</feature>
<geneLocation type="plasmid" evidence="3 4">
    <name>pSCL4</name>
</geneLocation>
<gene>
    <name evidence="3" type="primary">espN</name>
    <name evidence="3" type="ORF">SCLAV_p0670</name>
</gene>
<dbReference type="InterPro" id="IPR031886">
    <property type="entry name" value="DUF4765"/>
</dbReference>
<feature type="region of interest" description="Disordered" evidence="1">
    <location>
        <begin position="61"/>
        <end position="93"/>
    </location>
</feature>
<dbReference type="RefSeq" id="WP_003958572.1">
    <property type="nucleotide sequence ID" value="NZ_CM000914.1"/>
</dbReference>
<reference evidence="3 4" key="1">
    <citation type="journal article" date="2010" name="Genome Biol. Evol.">
        <title>The sequence of a 1.8-mb bacterial linear plasmid reveals a rich evolutionary reservoir of secondary metabolic pathways.</title>
        <authorList>
            <person name="Medema M.H."/>
            <person name="Trefzer A."/>
            <person name="Kovalchuk A."/>
            <person name="van den Berg M."/>
            <person name="Mueller U."/>
            <person name="Heijne W."/>
            <person name="Wu L."/>
            <person name="Alam M.T."/>
            <person name="Ronning C.M."/>
            <person name="Nierman W.C."/>
            <person name="Bovenberg R.A.L."/>
            <person name="Breitling R."/>
            <person name="Takano E."/>
        </authorList>
    </citation>
    <scope>NUCLEOTIDE SEQUENCE [LARGE SCALE GENOMIC DNA]</scope>
    <source>
        <strain evidence="4">ATCC 27064 / DSM 738 / JCM 4710 / NBRC 13307 / NCIMB 12785 / NRRL 3585 / VKM Ac-602</strain>
        <plasmid evidence="3">pSCL4</plasmid>
    </source>
</reference>
<accession>B5H2S7</accession>
<dbReference type="Pfam" id="PF15962">
    <property type="entry name" value="DUF4765"/>
    <property type="match status" value="1"/>
</dbReference>
<dbReference type="GeneID" id="93733793"/>
<dbReference type="OrthoDB" id="9153660at2"/>
<dbReference type="AlphaFoldDB" id="B5H2S7"/>
<feature type="region of interest" description="Disordered" evidence="1">
    <location>
        <begin position="141"/>
        <end position="160"/>
    </location>
</feature>
<name>B5H2S7_STRCL</name>
<protein>
    <submittedName>
        <fullName evidence="3">T3SS secreted effector EspN-like protein</fullName>
    </submittedName>
</protein>
<evidence type="ECO:0000259" key="2">
    <source>
        <dbReference type="Pfam" id="PF15962"/>
    </source>
</evidence>
<feature type="domain" description="DUF4765" evidence="2">
    <location>
        <begin position="169"/>
        <end position="228"/>
    </location>
</feature>
<keyword evidence="4" id="KW-1185">Reference proteome</keyword>
<evidence type="ECO:0000256" key="1">
    <source>
        <dbReference type="SAM" id="MobiDB-lite"/>
    </source>
</evidence>
<evidence type="ECO:0000313" key="4">
    <source>
        <dbReference type="Proteomes" id="UP000002357"/>
    </source>
</evidence>
<organism evidence="3 4">
    <name type="scientific">Streptomyces clavuligerus</name>
    <dbReference type="NCBI Taxonomy" id="1901"/>
    <lineage>
        <taxon>Bacteria</taxon>
        <taxon>Bacillati</taxon>
        <taxon>Actinomycetota</taxon>
        <taxon>Actinomycetes</taxon>
        <taxon>Kitasatosporales</taxon>
        <taxon>Streptomycetaceae</taxon>
        <taxon>Streptomyces</taxon>
    </lineage>
</organism>
<dbReference type="EMBL" id="CM000914">
    <property type="protein sequence ID" value="EFG04157.2"/>
    <property type="molecule type" value="Genomic_DNA"/>
</dbReference>
<dbReference type="Proteomes" id="UP000002357">
    <property type="component" value="Plasmid pSCL4"/>
</dbReference>